<dbReference type="Proteomes" id="UP000253472">
    <property type="component" value="Unassembled WGS sequence"/>
</dbReference>
<sequence length="113" mass="12267">MSSTTSLDTPPNEPNQVAGLTTGNHPDTAITTTTGSGDATLKQTDIPRPPQQDNNPDGHPPPQEKKQTVFEIAQGIEENLNRIFKQLDTTDVEINTRVDLALKNINSLYDKSG</sequence>
<comment type="caution">
    <text evidence="2">The sequence shown here is derived from an EMBL/GenBank/DDBJ whole genome shotgun (WGS) entry which is preliminary data.</text>
</comment>
<protein>
    <submittedName>
        <fullName evidence="2">Uncharacterized protein</fullName>
    </submittedName>
</protein>
<evidence type="ECO:0000256" key="1">
    <source>
        <dbReference type="SAM" id="MobiDB-lite"/>
    </source>
</evidence>
<feature type="region of interest" description="Disordered" evidence="1">
    <location>
        <begin position="1"/>
        <end position="66"/>
    </location>
</feature>
<name>A0A367YK31_9ASCO</name>
<accession>A0A367YK31</accession>
<keyword evidence="3" id="KW-1185">Reference proteome</keyword>
<proteinExistence type="predicted"/>
<feature type="compositionally biased region" description="Polar residues" evidence="1">
    <location>
        <begin position="1"/>
        <end position="43"/>
    </location>
</feature>
<organism evidence="2 3">
    <name type="scientific">Candida viswanathii</name>
    <dbReference type="NCBI Taxonomy" id="5486"/>
    <lineage>
        <taxon>Eukaryota</taxon>
        <taxon>Fungi</taxon>
        <taxon>Dikarya</taxon>
        <taxon>Ascomycota</taxon>
        <taxon>Saccharomycotina</taxon>
        <taxon>Pichiomycetes</taxon>
        <taxon>Debaryomycetaceae</taxon>
        <taxon>Candida/Lodderomyces clade</taxon>
        <taxon>Candida</taxon>
    </lineage>
</organism>
<dbReference type="AlphaFoldDB" id="A0A367YK31"/>
<gene>
    <name evidence="2" type="ORF">Cantr_01686</name>
</gene>
<dbReference type="EMBL" id="QLNQ01000018">
    <property type="protein sequence ID" value="RCK65929.1"/>
    <property type="molecule type" value="Genomic_DNA"/>
</dbReference>
<dbReference type="OrthoDB" id="4094942at2759"/>
<evidence type="ECO:0000313" key="2">
    <source>
        <dbReference type="EMBL" id="RCK65929.1"/>
    </source>
</evidence>
<reference evidence="2 3" key="1">
    <citation type="submission" date="2018-06" db="EMBL/GenBank/DDBJ databases">
        <title>Whole genome sequencing of Candida tropicalis (genome annotated by CSBL at Korea University).</title>
        <authorList>
            <person name="Ahn J."/>
        </authorList>
    </citation>
    <scope>NUCLEOTIDE SEQUENCE [LARGE SCALE GENOMIC DNA]</scope>
    <source>
        <strain evidence="2 3">ATCC 20962</strain>
    </source>
</reference>
<evidence type="ECO:0000313" key="3">
    <source>
        <dbReference type="Proteomes" id="UP000253472"/>
    </source>
</evidence>